<dbReference type="InterPro" id="IPR002347">
    <property type="entry name" value="SDR_fam"/>
</dbReference>
<evidence type="ECO:0000256" key="1">
    <source>
        <dbReference type="ARBA" id="ARBA00006484"/>
    </source>
</evidence>
<evidence type="ECO:0000313" key="4">
    <source>
        <dbReference type="Proteomes" id="UP000078237"/>
    </source>
</evidence>
<evidence type="ECO:0000256" key="2">
    <source>
        <dbReference type="ARBA" id="ARBA00023002"/>
    </source>
</evidence>
<evidence type="ECO:0000313" key="3">
    <source>
        <dbReference type="EMBL" id="KXX76167.1"/>
    </source>
</evidence>
<dbReference type="OrthoDB" id="2102561at2759"/>
<sequence length="166" mass="17487">MSTTPPKTILVTGCSANGIGAAIANALAKQGHHVYATARNTSKIPANLELAPFDVSVISIMVGTITTPFHANEPTVVLPPSSRYAAIRDTISRWATGEAGPKGSSSEDFAESLVQDIVGTGKSAWVWKGAYSGTIKFASKWIPTWILDGLMSTGQGLDELSKNLKK</sequence>
<proteinExistence type="inferred from homology"/>
<dbReference type="GO" id="GO:0005783">
    <property type="term" value="C:endoplasmic reticulum"/>
    <property type="evidence" value="ECO:0007669"/>
    <property type="project" value="TreeGrafter"/>
</dbReference>
<organism evidence="3 4">
    <name type="scientific">Madurella mycetomatis</name>
    <dbReference type="NCBI Taxonomy" id="100816"/>
    <lineage>
        <taxon>Eukaryota</taxon>
        <taxon>Fungi</taxon>
        <taxon>Dikarya</taxon>
        <taxon>Ascomycota</taxon>
        <taxon>Pezizomycotina</taxon>
        <taxon>Sordariomycetes</taxon>
        <taxon>Sordariomycetidae</taxon>
        <taxon>Sordariales</taxon>
        <taxon>Sordariales incertae sedis</taxon>
        <taxon>Madurella</taxon>
    </lineage>
</organism>
<dbReference type="Pfam" id="PF00106">
    <property type="entry name" value="adh_short"/>
    <property type="match status" value="1"/>
</dbReference>
<dbReference type="Proteomes" id="UP000078237">
    <property type="component" value="Unassembled WGS sequence"/>
</dbReference>
<dbReference type="GO" id="GO:0019433">
    <property type="term" value="P:triglyceride catabolic process"/>
    <property type="evidence" value="ECO:0007669"/>
    <property type="project" value="TreeGrafter"/>
</dbReference>
<dbReference type="PANTHER" id="PTHR44169:SF6">
    <property type="entry name" value="NADPH-DEPENDENT 1-ACYLDIHYDROXYACETONE PHOSPHATE REDUCTASE"/>
    <property type="match status" value="1"/>
</dbReference>
<dbReference type="VEuPathDB" id="FungiDB:MMYC01_207352"/>
<reference evidence="3 4" key="1">
    <citation type="journal article" date="2016" name="Genome Announc.">
        <title>Genome Sequence of Madurella mycetomatis mm55, Isolated from a Human Mycetoma Case in Sudan.</title>
        <authorList>
            <person name="Smit S."/>
            <person name="Derks M.F."/>
            <person name="Bervoets S."/>
            <person name="Fahal A."/>
            <person name="van Leeuwen W."/>
            <person name="van Belkum A."/>
            <person name="van de Sande W.W."/>
        </authorList>
    </citation>
    <scope>NUCLEOTIDE SEQUENCE [LARGE SCALE GENOMIC DNA]</scope>
    <source>
        <strain evidence="4">mm55</strain>
    </source>
</reference>
<dbReference type="InterPro" id="IPR036291">
    <property type="entry name" value="NAD(P)-bd_dom_sf"/>
</dbReference>
<dbReference type="GO" id="GO:0004806">
    <property type="term" value="F:triacylglycerol lipase activity"/>
    <property type="evidence" value="ECO:0007669"/>
    <property type="project" value="TreeGrafter"/>
</dbReference>
<dbReference type="GO" id="GO:0000140">
    <property type="term" value="F:acylglycerone-phosphate reductase (NADP+) activity"/>
    <property type="evidence" value="ECO:0007669"/>
    <property type="project" value="TreeGrafter"/>
</dbReference>
<dbReference type="SUPFAM" id="SSF51735">
    <property type="entry name" value="NAD(P)-binding Rossmann-fold domains"/>
    <property type="match status" value="1"/>
</dbReference>
<dbReference type="GO" id="GO:0005811">
    <property type="term" value="C:lipid droplet"/>
    <property type="evidence" value="ECO:0007669"/>
    <property type="project" value="TreeGrafter"/>
</dbReference>
<comment type="similarity">
    <text evidence="1">Belongs to the short-chain dehydrogenases/reductases (SDR) family.</text>
</comment>
<comment type="caution">
    <text evidence="3">The sequence shown here is derived from an EMBL/GenBank/DDBJ whole genome shotgun (WGS) entry which is preliminary data.</text>
</comment>
<keyword evidence="4" id="KW-1185">Reference proteome</keyword>
<accession>A0A175VXA8</accession>
<keyword evidence="2" id="KW-0560">Oxidoreductase</keyword>
<dbReference type="AlphaFoldDB" id="A0A175VXA8"/>
<dbReference type="GO" id="GO:0006654">
    <property type="term" value="P:phosphatidic acid biosynthetic process"/>
    <property type="evidence" value="ECO:0007669"/>
    <property type="project" value="TreeGrafter"/>
</dbReference>
<dbReference type="PANTHER" id="PTHR44169">
    <property type="entry name" value="NADPH-DEPENDENT 1-ACYLDIHYDROXYACETONE PHOSPHATE REDUCTASE"/>
    <property type="match status" value="1"/>
</dbReference>
<gene>
    <name evidence="3" type="ORF">MMYC01_207352</name>
</gene>
<dbReference type="Gene3D" id="3.40.50.720">
    <property type="entry name" value="NAD(P)-binding Rossmann-like Domain"/>
    <property type="match status" value="1"/>
</dbReference>
<dbReference type="STRING" id="100816.A0A175VXA8"/>
<protein>
    <submittedName>
        <fullName evidence="3">NADPH-dependent 1-acyldihydroxyacetone phosphate reductase</fullName>
    </submittedName>
</protein>
<dbReference type="EMBL" id="LCTW02000226">
    <property type="protein sequence ID" value="KXX76167.1"/>
    <property type="molecule type" value="Genomic_DNA"/>
</dbReference>
<name>A0A175VXA8_9PEZI</name>